<dbReference type="InterPro" id="IPR008753">
    <property type="entry name" value="Peptidase_M13_N"/>
</dbReference>
<dbReference type="Proteomes" id="UP000499080">
    <property type="component" value="Unassembled WGS sequence"/>
</dbReference>
<evidence type="ECO:0000259" key="2">
    <source>
        <dbReference type="Pfam" id="PF05649"/>
    </source>
</evidence>
<evidence type="ECO:0000256" key="1">
    <source>
        <dbReference type="ARBA" id="ARBA00007357"/>
    </source>
</evidence>
<organism evidence="3 4">
    <name type="scientific">Araneus ventricosus</name>
    <name type="common">Orbweaver spider</name>
    <name type="synonym">Epeira ventricosa</name>
    <dbReference type="NCBI Taxonomy" id="182803"/>
    <lineage>
        <taxon>Eukaryota</taxon>
        <taxon>Metazoa</taxon>
        <taxon>Ecdysozoa</taxon>
        <taxon>Arthropoda</taxon>
        <taxon>Chelicerata</taxon>
        <taxon>Arachnida</taxon>
        <taxon>Araneae</taxon>
        <taxon>Araneomorphae</taxon>
        <taxon>Entelegynae</taxon>
        <taxon>Araneoidea</taxon>
        <taxon>Araneidae</taxon>
        <taxon>Araneus</taxon>
    </lineage>
</organism>
<sequence length="199" mass="23195">MLPFLDGEYSQKRTEFKKVLLGISAERERWNQCVDLVNKKMGMAVGALFIRDNFDPKSKETAQEMIRNIREAFNELLEENSWMDEETIKVAREKANAMNERIGYPDLLTNPVELSKEYEGKFLFIPTYRNSKFSSDNEFRNMVFKICSRHISWGPELSYVKGAYLPSGKLATWPVRHCQWVPMPKGRMAAKVNNAMKRL</sequence>
<gene>
    <name evidence="3" type="primary">Nep1_3</name>
    <name evidence="3" type="ORF">AVEN_5684_1</name>
</gene>
<dbReference type="GO" id="GO:0016485">
    <property type="term" value="P:protein processing"/>
    <property type="evidence" value="ECO:0007669"/>
    <property type="project" value="TreeGrafter"/>
</dbReference>
<dbReference type="InterPro" id="IPR000718">
    <property type="entry name" value="Peptidase_M13"/>
</dbReference>
<dbReference type="OrthoDB" id="6414401at2759"/>
<comment type="caution">
    <text evidence="3">The sequence shown here is derived from an EMBL/GenBank/DDBJ whole genome shotgun (WGS) entry which is preliminary data.</text>
</comment>
<dbReference type="Gene3D" id="3.40.390.10">
    <property type="entry name" value="Collagenase (Catalytic Domain)"/>
    <property type="match status" value="1"/>
</dbReference>
<proteinExistence type="inferred from homology"/>
<dbReference type="InterPro" id="IPR024079">
    <property type="entry name" value="MetalloPept_cat_dom_sf"/>
</dbReference>
<dbReference type="PANTHER" id="PTHR11733">
    <property type="entry name" value="ZINC METALLOPROTEASE FAMILY M13 NEPRILYSIN-RELATED"/>
    <property type="match status" value="1"/>
</dbReference>
<evidence type="ECO:0000313" key="4">
    <source>
        <dbReference type="Proteomes" id="UP000499080"/>
    </source>
</evidence>
<dbReference type="GO" id="GO:0004222">
    <property type="term" value="F:metalloendopeptidase activity"/>
    <property type="evidence" value="ECO:0007669"/>
    <property type="project" value="InterPro"/>
</dbReference>
<dbReference type="Gene3D" id="1.10.1380.10">
    <property type="entry name" value="Neutral endopeptidase , domain2"/>
    <property type="match status" value="1"/>
</dbReference>
<evidence type="ECO:0000313" key="3">
    <source>
        <dbReference type="EMBL" id="GBM20159.1"/>
    </source>
</evidence>
<accession>A0A4Y2DVR1</accession>
<feature type="domain" description="Peptidase M13 N-terminal" evidence="2">
    <location>
        <begin position="2"/>
        <end position="105"/>
    </location>
</feature>
<protein>
    <submittedName>
        <fullName evidence="3">Neprilysin-1</fullName>
    </submittedName>
</protein>
<dbReference type="AlphaFoldDB" id="A0A4Y2DVR1"/>
<dbReference type="PANTHER" id="PTHR11733:SF241">
    <property type="entry name" value="GH26575P-RELATED"/>
    <property type="match status" value="1"/>
</dbReference>
<dbReference type="Pfam" id="PF05649">
    <property type="entry name" value="Peptidase_M13_N"/>
    <property type="match status" value="1"/>
</dbReference>
<dbReference type="SUPFAM" id="SSF55486">
    <property type="entry name" value="Metalloproteases ('zincins'), catalytic domain"/>
    <property type="match status" value="1"/>
</dbReference>
<keyword evidence="4" id="KW-1185">Reference proteome</keyword>
<dbReference type="PROSITE" id="PS51885">
    <property type="entry name" value="NEPRILYSIN"/>
    <property type="match status" value="1"/>
</dbReference>
<reference evidence="3 4" key="1">
    <citation type="journal article" date="2019" name="Sci. Rep.">
        <title>Orb-weaving spider Araneus ventricosus genome elucidates the spidroin gene catalogue.</title>
        <authorList>
            <person name="Kono N."/>
            <person name="Nakamura H."/>
            <person name="Ohtoshi R."/>
            <person name="Moran D.A.P."/>
            <person name="Shinohara A."/>
            <person name="Yoshida Y."/>
            <person name="Fujiwara M."/>
            <person name="Mori M."/>
            <person name="Tomita M."/>
            <person name="Arakawa K."/>
        </authorList>
    </citation>
    <scope>NUCLEOTIDE SEQUENCE [LARGE SCALE GENOMIC DNA]</scope>
</reference>
<dbReference type="GO" id="GO:0005886">
    <property type="term" value="C:plasma membrane"/>
    <property type="evidence" value="ECO:0007669"/>
    <property type="project" value="TreeGrafter"/>
</dbReference>
<dbReference type="EMBL" id="BGPR01000438">
    <property type="protein sequence ID" value="GBM20159.1"/>
    <property type="molecule type" value="Genomic_DNA"/>
</dbReference>
<dbReference type="InterPro" id="IPR042089">
    <property type="entry name" value="Peptidase_M13_dom_2"/>
</dbReference>
<comment type="similarity">
    <text evidence="1">Belongs to the peptidase M13 family.</text>
</comment>
<name>A0A4Y2DVR1_ARAVE</name>